<dbReference type="EMBL" id="CP000482">
    <property type="protein sequence ID" value="ABK99037.1"/>
    <property type="molecule type" value="Genomic_DNA"/>
</dbReference>
<accession>A1ANW7</accession>
<dbReference type="CAZy" id="GT4">
    <property type="family name" value="Glycosyltransferase Family 4"/>
</dbReference>
<organism evidence="2 3">
    <name type="scientific">Pelobacter propionicus (strain DSM 2379 / NBRC 103807 / OttBd1)</name>
    <dbReference type="NCBI Taxonomy" id="338966"/>
    <lineage>
        <taxon>Bacteria</taxon>
        <taxon>Pseudomonadati</taxon>
        <taxon>Thermodesulfobacteriota</taxon>
        <taxon>Desulfuromonadia</taxon>
        <taxon>Desulfuromonadales</taxon>
        <taxon>Desulfuromonadaceae</taxon>
        <taxon>Pelobacter</taxon>
    </lineage>
</organism>
<dbReference type="KEGG" id="ppd:Ppro_1421"/>
<keyword evidence="3" id="KW-1185">Reference proteome</keyword>
<feature type="domain" description="Glycosyl transferase family 1" evidence="1">
    <location>
        <begin position="211"/>
        <end position="369"/>
    </location>
</feature>
<gene>
    <name evidence="2" type="ordered locus">Ppro_1421</name>
</gene>
<dbReference type="Pfam" id="PF00534">
    <property type="entry name" value="Glycos_transf_1"/>
    <property type="match status" value="1"/>
</dbReference>
<dbReference type="eggNOG" id="COG0438">
    <property type="taxonomic scope" value="Bacteria"/>
</dbReference>
<dbReference type="Proteomes" id="UP000006732">
    <property type="component" value="Chromosome"/>
</dbReference>
<dbReference type="HOGENOM" id="CLU_057643_0_0_7"/>
<name>A1ANW7_PELPD</name>
<dbReference type="InterPro" id="IPR001296">
    <property type="entry name" value="Glyco_trans_1"/>
</dbReference>
<protein>
    <submittedName>
        <fullName evidence="2">Glycosyl transferase, group 1</fullName>
    </submittedName>
</protein>
<sequence>MPLLDDMLITKLSRTPFIRLLVRLAMPLGWLLPFRNRSALFFFFPFLHVGGAERVHAALIGCVADKRPWVFFTKRSDNQRFRPLFSARARLFNIWFLLKHGYPFSIGIMAGLINRHKRPVVFGSNSLFYYLLLPHLRQGVRRLDLLHAFGGGTEEFSLPAVPVLDARVLITSRTREDLATQYRDRGIDPNLLERVVLIPNGVEVPPSPPRRKREGKLRILYVGRASEEKRVHLVGSIAAACSQRGLAVSVTLVGDIAPETLGEGAARSCIFSGEIHDREKMDRLYATADLLLLTSSREGFPLVIMEAMAHGVVPLSTAVGGIPEHLHHGENGWLIGNHDDQELIVESACSLIAQACSDPQRLETMSQAAHEYAAAHFSSARFCEAYRRILAPGGYDAHA</sequence>
<proteinExistence type="predicted"/>
<dbReference type="Gene3D" id="3.40.50.2000">
    <property type="entry name" value="Glycogen Phosphorylase B"/>
    <property type="match status" value="1"/>
</dbReference>
<dbReference type="PANTHER" id="PTHR12526">
    <property type="entry name" value="GLYCOSYLTRANSFERASE"/>
    <property type="match status" value="1"/>
</dbReference>
<evidence type="ECO:0000313" key="2">
    <source>
        <dbReference type="EMBL" id="ABK99037.1"/>
    </source>
</evidence>
<dbReference type="OrthoDB" id="9786172at2"/>
<evidence type="ECO:0000259" key="1">
    <source>
        <dbReference type="Pfam" id="PF00534"/>
    </source>
</evidence>
<keyword evidence="2" id="KW-0808">Transferase</keyword>
<reference evidence="2 3" key="1">
    <citation type="submission" date="2006-10" db="EMBL/GenBank/DDBJ databases">
        <title>Complete sequence of chromosome of Pelobacter propionicus DSM 2379.</title>
        <authorList>
            <consortium name="US DOE Joint Genome Institute"/>
            <person name="Copeland A."/>
            <person name="Lucas S."/>
            <person name="Lapidus A."/>
            <person name="Barry K."/>
            <person name="Detter J.C."/>
            <person name="Glavina del Rio T."/>
            <person name="Hammon N."/>
            <person name="Israni S."/>
            <person name="Dalin E."/>
            <person name="Tice H."/>
            <person name="Pitluck S."/>
            <person name="Saunders E."/>
            <person name="Brettin T."/>
            <person name="Bruce D."/>
            <person name="Han C."/>
            <person name="Tapia R."/>
            <person name="Schmutz J."/>
            <person name="Larimer F."/>
            <person name="Land M."/>
            <person name="Hauser L."/>
            <person name="Kyrpides N."/>
            <person name="Kim E."/>
            <person name="Lovley D."/>
            <person name="Richardson P."/>
        </authorList>
    </citation>
    <scope>NUCLEOTIDE SEQUENCE [LARGE SCALE GENOMIC DNA]</scope>
    <source>
        <strain evidence="3">DSM 2379 / NBRC 103807 / OttBd1</strain>
    </source>
</reference>
<dbReference type="AlphaFoldDB" id="A1ANW7"/>
<dbReference type="SUPFAM" id="SSF53756">
    <property type="entry name" value="UDP-Glycosyltransferase/glycogen phosphorylase"/>
    <property type="match status" value="1"/>
</dbReference>
<dbReference type="CDD" id="cd03801">
    <property type="entry name" value="GT4_PimA-like"/>
    <property type="match status" value="1"/>
</dbReference>
<dbReference type="STRING" id="338966.Ppro_1421"/>
<dbReference type="RefSeq" id="WP_011735330.1">
    <property type="nucleotide sequence ID" value="NC_008609.1"/>
</dbReference>
<evidence type="ECO:0000313" key="3">
    <source>
        <dbReference type="Proteomes" id="UP000006732"/>
    </source>
</evidence>
<dbReference type="GO" id="GO:0016757">
    <property type="term" value="F:glycosyltransferase activity"/>
    <property type="evidence" value="ECO:0007669"/>
    <property type="project" value="InterPro"/>
</dbReference>